<dbReference type="GO" id="GO:0051015">
    <property type="term" value="F:actin filament binding"/>
    <property type="evidence" value="ECO:0007669"/>
    <property type="project" value="InterPro"/>
</dbReference>
<dbReference type="GO" id="GO:0045010">
    <property type="term" value="P:actin nucleation"/>
    <property type="evidence" value="ECO:0007669"/>
    <property type="project" value="InterPro"/>
</dbReference>
<organism evidence="6">
    <name type="scientific">Salix viminalis</name>
    <name type="common">Common osier</name>
    <name type="synonym">Basket willow</name>
    <dbReference type="NCBI Taxonomy" id="40686"/>
    <lineage>
        <taxon>Eukaryota</taxon>
        <taxon>Viridiplantae</taxon>
        <taxon>Streptophyta</taxon>
        <taxon>Embryophyta</taxon>
        <taxon>Tracheophyta</taxon>
        <taxon>Spermatophyta</taxon>
        <taxon>Magnoliopsida</taxon>
        <taxon>eudicotyledons</taxon>
        <taxon>Gunneridae</taxon>
        <taxon>Pentapetalae</taxon>
        <taxon>rosids</taxon>
        <taxon>fabids</taxon>
        <taxon>Malpighiales</taxon>
        <taxon>Salicaceae</taxon>
        <taxon>Saliceae</taxon>
        <taxon>Salix</taxon>
    </lineage>
</organism>
<feature type="compositionally biased region" description="Acidic residues" evidence="3">
    <location>
        <begin position="957"/>
        <end position="967"/>
    </location>
</feature>
<feature type="compositionally biased region" description="Low complexity" evidence="3">
    <location>
        <begin position="377"/>
        <end position="391"/>
    </location>
</feature>
<reference evidence="6" key="1">
    <citation type="submission" date="2019-03" db="EMBL/GenBank/DDBJ databases">
        <authorList>
            <person name="Mank J."/>
            <person name="Almeida P."/>
        </authorList>
    </citation>
    <scope>NUCLEOTIDE SEQUENCE</scope>
    <source>
        <strain evidence="6">78183</strain>
    </source>
</reference>
<dbReference type="AlphaFoldDB" id="A0A6N2MSV5"/>
<dbReference type="SUPFAM" id="SSF101447">
    <property type="entry name" value="Formin homology 2 domain (FH2 domain)"/>
    <property type="match status" value="1"/>
</dbReference>
<keyword evidence="4" id="KW-0472">Membrane</keyword>
<dbReference type="PROSITE" id="PS51444">
    <property type="entry name" value="FH2"/>
    <property type="match status" value="1"/>
</dbReference>
<proteinExistence type="inferred from homology"/>
<evidence type="ECO:0000313" key="6">
    <source>
        <dbReference type="EMBL" id="VFU55556.1"/>
    </source>
</evidence>
<feature type="region of interest" description="Disordered" evidence="3">
    <location>
        <begin position="51"/>
        <end position="97"/>
    </location>
</feature>
<feature type="region of interest" description="Disordered" evidence="3">
    <location>
        <begin position="171"/>
        <end position="191"/>
    </location>
</feature>
<evidence type="ECO:0000256" key="4">
    <source>
        <dbReference type="SAM" id="Phobius"/>
    </source>
</evidence>
<sequence length="967" mass="107078">MSLLLFNYLIKRALMANTLLLFLLSLLFTTTTSTTHHRHLLHQPFFPLTTTTPPTQPPSLSPQTQPKYPFTSTPNNNDHPKKPFFPTLPSSPPPPPTSTLATFPANISSLLVPHRSSSSSPHHNLIITISISLSLLFAAFLALLSAFFIYSRRRTQPFSPRKGPISESLRLYPQNTIPSDGSPKIPKLPHRPGVVSTSSEFLYLGTLVNSQAGIDDQNKVTSTSNAGLKTGVSPSSSSHYQKLGSPELRPLPPLPRYNHTPTYRSGEVLVRSSKEDEVDSENEEEFFSPRGSSGRKEANHESPVRVDSSSRRVMQGIQGKIFGSRSFNSRTASYPISNSFSPSKSVSSSVSPVSNSSHRSGKSRSPDIITGFPAPVQSIKQSSPSISPSSSGRNSGETLNSLERNSFFSGQNEQVPVSFGKQSVPLKLPPPPPPPPPSRFWEMPVGFRMAQEVNLGISGPPVLAMSAKPVSVQDQAMPVLSNEQMQSNGSDERSEESMKPKLKPLHWDKVRARSDRAMAWDQIKSSSFQLNEEMIETLFMVSNPNLNVKDHNGRRHSLPLLNQENRVLDPKKSQNIAILLRALNVTIEEVCEALLEGNLDTLGTELLESLLRMAPTKEEEYKLKDFKDESPFKLGPAEKFLKEVLDVPFAFKRVDAMLYITNFDSEVEYLKRSFETLEAACEELRNSRMFLKLLEAVLKTGNRMNVGTNRGDAHAFKLDTLLKLVDIKGTDGKTTLLHFVVQEIIRLEGSCLFGTNQNQTAEKTPISAFQDEVEFRKLGLQVVSGLGGELMNVKKAAAMDSDVLSSEVAKLASGITKITEVLKLNEEIALKESSWRFSESMNGFMKKAEEEIVMLQAQEKAALSLVKEITEYFHGNSAKEEARPFRIFMVVRDFLSILDHVCKEVGKINERTICSSVRPMASNPTLPPVFPGLTGRHHYSSSDDDESLTGRHHYSSSDDDESLSLSA</sequence>
<name>A0A6N2MSV5_SALVM</name>
<dbReference type="InterPro" id="IPR015425">
    <property type="entry name" value="FH2_Formin"/>
</dbReference>
<feature type="domain" description="FH2" evidence="5">
    <location>
        <begin position="492"/>
        <end position="924"/>
    </location>
</feature>
<feature type="compositionally biased region" description="Polar residues" evidence="3">
    <location>
        <begin position="219"/>
        <end position="240"/>
    </location>
</feature>
<keyword evidence="4" id="KW-1133">Transmembrane helix</keyword>
<dbReference type="PANTHER" id="PTHR23213">
    <property type="entry name" value="FORMIN-RELATED"/>
    <property type="match status" value="1"/>
</dbReference>
<feature type="region of interest" description="Disordered" evidence="3">
    <location>
        <begin position="337"/>
        <end position="400"/>
    </location>
</feature>
<accession>A0A6N2MSV5</accession>
<dbReference type="EMBL" id="CAADRP010001885">
    <property type="protein sequence ID" value="VFU55556.1"/>
    <property type="molecule type" value="Genomic_DNA"/>
</dbReference>
<evidence type="ECO:0000256" key="3">
    <source>
        <dbReference type="SAM" id="MobiDB-lite"/>
    </source>
</evidence>
<dbReference type="SMART" id="SM00498">
    <property type="entry name" value="FH2"/>
    <property type="match status" value="1"/>
</dbReference>
<dbReference type="Gene3D" id="1.20.58.2220">
    <property type="entry name" value="Formin, FH2 domain"/>
    <property type="match status" value="1"/>
</dbReference>
<dbReference type="InterPro" id="IPR027643">
    <property type="entry name" value="Formin-like_plant"/>
</dbReference>
<feature type="compositionally biased region" description="Basic and acidic residues" evidence="3">
    <location>
        <begin position="294"/>
        <end position="310"/>
    </location>
</feature>
<comment type="similarity">
    <text evidence="1">Belongs to the formin-like family. Class-I subfamily.</text>
</comment>
<dbReference type="PANTHER" id="PTHR23213:SF368">
    <property type="entry name" value="HISTONE H3-K79 METHYLTRANSFERASE"/>
    <property type="match status" value="1"/>
</dbReference>
<protein>
    <recommendedName>
        <fullName evidence="2">Formin-like protein</fullName>
    </recommendedName>
</protein>
<keyword evidence="4" id="KW-0812">Transmembrane</keyword>
<evidence type="ECO:0000259" key="5">
    <source>
        <dbReference type="PROSITE" id="PS51444"/>
    </source>
</evidence>
<feature type="compositionally biased region" description="Acidic residues" evidence="3">
    <location>
        <begin position="276"/>
        <end position="286"/>
    </location>
</feature>
<evidence type="ECO:0000256" key="2">
    <source>
        <dbReference type="RuleBase" id="RU361260"/>
    </source>
</evidence>
<feature type="region of interest" description="Disordered" evidence="3">
    <location>
        <begin position="217"/>
        <end position="312"/>
    </location>
</feature>
<gene>
    <name evidence="6" type="ORF">SVIM_LOCUS394590</name>
</gene>
<dbReference type="InterPro" id="IPR042201">
    <property type="entry name" value="FH2_Formin_sf"/>
</dbReference>
<feature type="transmembrane region" description="Helical" evidence="4">
    <location>
        <begin position="125"/>
        <end position="150"/>
    </location>
</feature>
<evidence type="ECO:0000256" key="1">
    <source>
        <dbReference type="ARBA" id="ARBA00025793"/>
    </source>
</evidence>
<feature type="compositionally biased region" description="Low complexity" evidence="3">
    <location>
        <begin position="337"/>
        <end position="358"/>
    </location>
</feature>
<feature type="region of interest" description="Disordered" evidence="3">
    <location>
        <begin position="925"/>
        <end position="967"/>
    </location>
</feature>
<dbReference type="Pfam" id="PF02181">
    <property type="entry name" value="FH2"/>
    <property type="match status" value="1"/>
</dbReference>